<protein>
    <submittedName>
        <fullName evidence="1">Uncharacterized protein</fullName>
    </submittedName>
</protein>
<dbReference type="EMBL" id="GGMS01017050">
    <property type="protein sequence ID" value="MBY86253.1"/>
    <property type="molecule type" value="Transcribed_RNA"/>
</dbReference>
<evidence type="ECO:0000313" key="1">
    <source>
        <dbReference type="EMBL" id="MBY86253.1"/>
    </source>
</evidence>
<gene>
    <name evidence="1" type="ORF">g.709</name>
</gene>
<accession>A0A2S2R8J6</accession>
<organism evidence="1">
    <name type="scientific">Sipha flava</name>
    <name type="common">yellow sugarcane aphid</name>
    <dbReference type="NCBI Taxonomy" id="143950"/>
    <lineage>
        <taxon>Eukaryota</taxon>
        <taxon>Metazoa</taxon>
        <taxon>Ecdysozoa</taxon>
        <taxon>Arthropoda</taxon>
        <taxon>Hexapoda</taxon>
        <taxon>Insecta</taxon>
        <taxon>Pterygota</taxon>
        <taxon>Neoptera</taxon>
        <taxon>Paraneoptera</taxon>
        <taxon>Hemiptera</taxon>
        <taxon>Sternorrhyncha</taxon>
        <taxon>Aphidomorpha</taxon>
        <taxon>Aphidoidea</taxon>
        <taxon>Aphididae</taxon>
        <taxon>Sipha</taxon>
    </lineage>
</organism>
<reference evidence="1" key="1">
    <citation type="submission" date="2018-04" db="EMBL/GenBank/DDBJ databases">
        <title>Transcriptome assembly of Sipha flava.</title>
        <authorList>
            <person name="Scully E.D."/>
            <person name="Geib S.M."/>
            <person name="Palmer N.A."/>
            <person name="Koch K."/>
            <person name="Bradshaw J."/>
            <person name="Heng-Moss T."/>
            <person name="Sarath G."/>
        </authorList>
    </citation>
    <scope>NUCLEOTIDE SEQUENCE</scope>
</reference>
<sequence>MAPLMEIVSSSATLPKPVCFRVFPFYTYRNTCTRQNVCSRAYSEKMHIRIVHLHACVDRDRRPISKSWRLLAGEQYTTFTDRPLPIHVYRIYIVCTAETVPRLRVANESFAILTEVHY</sequence>
<name>A0A2S2R8J6_9HEMI</name>
<dbReference type="AlphaFoldDB" id="A0A2S2R8J6"/>
<proteinExistence type="predicted"/>